<sequence length="254" mass="27368">MQNNQTSAEGTPAAQQVMTGEELAQFEQFKKIKLLEQTRARISKVECDNLSPVASRAELKNLCRESERLGLGAIVVLPVFIKPCVAYLGSDPKCSLVSVVSYPHGSDTTQSKSAAVKRAVKDGVDEVEVYAPVSAIKEGNLVYFKRECKKLLRAAKPRALRIVLDCSYLDEKELIRACNCIADCGVNFVRLVNAGGLSAIASAKTALRGKSNLKADAHTLAEMEEAEALGVSFVNCNGAVEICSRMLAQAQTGE</sequence>
<dbReference type="Proteomes" id="UP000823913">
    <property type="component" value="Unassembled WGS sequence"/>
</dbReference>
<evidence type="ECO:0000313" key="3">
    <source>
        <dbReference type="EMBL" id="HIR66444.1"/>
    </source>
</evidence>
<evidence type="ECO:0008006" key="5">
    <source>
        <dbReference type="Google" id="ProtNLM"/>
    </source>
</evidence>
<dbReference type="SMART" id="SM01133">
    <property type="entry name" value="DeoC"/>
    <property type="match status" value="1"/>
</dbReference>
<dbReference type="SUPFAM" id="SSF51569">
    <property type="entry name" value="Aldolase"/>
    <property type="match status" value="1"/>
</dbReference>
<dbReference type="InterPro" id="IPR013785">
    <property type="entry name" value="Aldolase_TIM"/>
</dbReference>
<dbReference type="GO" id="GO:0016052">
    <property type="term" value="P:carbohydrate catabolic process"/>
    <property type="evidence" value="ECO:0007669"/>
    <property type="project" value="TreeGrafter"/>
</dbReference>
<dbReference type="GO" id="GO:0004139">
    <property type="term" value="F:deoxyribose-phosphate aldolase activity"/>
    <property type="evidence" value="ECO:0007669"/>
    <property type="project" value="InterPro"/>
</dbReference>
<evidence type="ECO:0000256" key="2">
    <source>
        <dbReference type="ARBA" id="ARBA00023270"/>
    </source>
</evidence>
<comment type="caution">
    <text evidence="3">The sequence shown here is derived from an EMBL/GenBank/DDBJ whole genome shotgun (WGS) entry which is preliminary data.</text>
</comment>
<gene>
    <name evidence="3" type="ORF">IAB94_00170</name>
</gene>
<name>A0A9D1E533_9FIRM</name>
<dbReference type="GO" id="GO:0009264">
    <property type="term" value="P:deoxyribonucleotide catabolic process"/>
    <property type="evidence" value="ECO:0007669"/>
    <property type="project" value="InterPro"/>
</dbReference>
<keyword evidence="2" id="KW-0704">Schiff base</keyword>
<evidence type="ECO:0000313" key="4">
    <source>
        <dbReference type="Proteomes" id="UP000823913"/>
    </source>
</evidence>
<reference evidence="3" key="2">
    <citation type="journal article" date="2021" name="PeerJ">
        <title>Extensive microbial diversity within the chicken gut microbiome revealed by metagenomics and culture.</title>
        <authorList>
            <person name="Gilroy R."/>
            <person name="Ravi A."/>
            <person name="Getino M."/>
            <person name="Pursley I."/>
            <person name="Horton D.L."/>
            <person name="Alikhan N.F."/>
            <person name="Baker D."/>
            <person name="Gharbi K."/>
            <person name="Hall N."/>
            <person name="Watson M."/>
            <person name="Adriaenssens E.M."/>
            <person name="Foster-Nyarko E."/>
            <person name="Jarju S."/>
            <person name="Secka A."/>
            <person name="Antonio M."/>
            <person name="Oren A."/>
            <person name="Chaudhuri R.R."/>
            <person name="La Ragione R."/>
            <person name="Hildebrand F."/>
            <person name="Pallen M.J."/>
        </authorList>
    </citation>
    <scope>NUCLEOTIDE SEQUENCE</scope>
    <source>
        <strain evidence="3">ChiW16-3235</strain>
    </source>
</reference>
<proteinExistence type="predicted"/>
<reference evidence="3" key="1">
    <citation type="submission" date="2020-10" db="EMBL/GenBank/DDBJ databases">
        <authorList>
            <person name="Gilroy R."/>
        </authorList>
    </citation>
    <scope>NUCLEOTIDE SEQUENCE</scope>
    <source>
        <strain evidence="3">ChiW16-3235</strain>
    </source>
</reference>
<organism evidence="3 4">
    <name type="scientific">Candidatus Coproplasma avicola</name>
    <dbReference type="NCBI Taxonomy" id="2840744"/>
    <lineage>
        <taxon>Bacteria</taxon>
        <taxon>Bacillati</taxon>
        <taxon>Bacillota</taxon>
        <taxon>Clostridia</taxon>
        <taxon>Eubacteriales</taxon>
        <taxon>Candidatus Coproplasma</taxon>
    </lineage>
</organism>
<dbReference type="InterPro" id="IPR011343">
    <property type="entry name" value="DeoC"/>
</dbReference>
<dbReference type="InterPro" id="IPR002915">
    <property type="entry name" value="DeoC/FbaB/LacD_aldolase"/>
</dbReference>
<dbReference type="PANTHER" id="PTHR10889:SF1">
    <property type="entry name" value="DEOXYRIBOSE-PHOSPHATE ALDOLASE"/>
    <property type="match status" value="1"/>
</dbReference>
<dbReference type="Gene3D" id="3.20.20.70">
    <property type="entry name" value="Aldolase class I"/>
    <property type="match status" value="1"/>
</dbReference>
<dbReference type="GO" id="GO:0005737">
    <property type="term" value="C:cytoplasm"/>
    <property type="evidence" value="ECO:0007669"/>
    <property type="project" value="InterPro"/>
</dbReference>
<dbReference type="AlphaFoldDB" id="A0A9D1E533"/>
<dbReference type="PANTHER" id="PTHR10889">
    <property type="entry name" value="DEOXYRIBOSE-PHOSPHATE ALDOLASE"/>
    <property type="match status" value="1"/>
</dbReference>
<accession>A0A9D1E533</accession>
<dbReference type="EMBL" id="DVHK01000002">
    <property type="protein sequence ID" value="HIR66444.1"/>
    <property type="molecule type" value="Genomic_DNA"/>
</dbReference>
<protein>
    <recommendedName>
        <fullName evidence="5">Deoxyribose-phosphate aldolase</fullName>
    </recommendedName>
</protein>
<keyword evidence="1" id="KW-0963">Cytoplasm</keyword>
<evidence type="ECO:0000256" key="1">
    <source>
        <dbReference type="ARBA" id="ARBA00022490"/>
    </source>
</evidence>